<dbReference type="Pfam" id="PF00353">
    <property type="entry name" value="HemolysinCabind"/>
    <property type="match status" value="3"/>
</dbReference>
<accession>A0AAW9QL14</accession>
<evidence type="ECO:0000313" key="3">
    <source>
        <dbReference type="EMBL" id="MEG3437630.1"/>
    </source>
</evidence>
<dbReference type="EMBL" id="JBAFSM010000018">
    <property type="protein sequence ID" value="MEG3437630.1"/>
    <property type="molecule type" value="Genomic_DNA"/>
</dbReference>
<dbReference type="PROSITE" id="PS00330">
    <property type="entry name" value="HEMOLYSIN_CALCIUM"/>
    <property type="match status" value="1"/>
</dbReference>
<dbReference type="AlphaFoldDB" id="A0AAW9QL14"/>
<dbReference type="SUPFAM" id="SSF51120">
    <property type="entry name" value="beta-Roll"/>
    <property type="match status" value="2"/>
</dbReference>
<dbReference type="Proteomes" id="UP001328733">
    <property type="component" value="Unassembled WGS sequence"/>
</dbReference>
<dbReference type="PANTHER" id="PTHR38340">
    <property type="entry name" value="S-LAYER PROTEIN"/>
    <property type="match status" value="1"/>
</dbReference>
<dbReference type="PANTHER" id="PTHR38340:SF1">
    <property type="entry name" value="S-LAYER PROTEIN"/>
    <property type="match status" value="1"/>
</dbReference>
<evidence type="ECO:0000313" key="4">
    <source>
        <dbReference type="Proteomes" id="UP001328733"/>
    </source>
</evidence>
<dbReference type="Gene3D" id="2.150.10.10">
    <property type="entry name" value="Serralysin-like metalloprotease, C-terminal"/>
    <property type="match status" value="2"/>
</dbReference>
<evidence type="ECO:0000256" key="1">
    <source>
        <dbReference type="ARBA" id="ARBA00004613"/>
    </source>
</evidence>
<dbReference type="InterPro" id="IPR001343">
    <property type="entry name" value="Hemolysn_Ca-bd"/>
</dbReference>
<feature type="non-terminal residue" evidence="3">
    <location>
        <position position="1"/>
    </location>
</feature>
<reference evidence="3 4" key="1">
    <citation type="submission" date="2024-01" db="EMBL/GenBank/DDBJ databases">
        <title>Genomic insights into the taxonomy and metabolism of the cyanobacterium Pannus brasiliensis CCIBt3594.</title>
        <authorList>
            <person name="Machado M."/>
            <person name="Botero N.B."/>
            <person name="Andreote A.P.D."/>
            <person name="Feitosa A.M.T."/>
            <person name="Popin R."/>
            <person name="Sivonen K."/>
            <person name="Fiore M.F."/>
        </authorList>
    </citation>
    <scope>NUCLEOTIDE SEQUENCE [LARGE SCALE GENOMIC DNA]</scope>
    <source>
        <strain evidence="3 4">CCIBt3594</strain>
    </source>
</reference>
<comment type="caution">
    <text evidence="3">The sequence shown here is derived from an EMBL/GenBank/DDBJ whole genome shotgun (WGS) entry which is preliminary data.</text>
</comment>
<dbReference type="InterPro" id="IPR011049">
    <property type="entry name" value="Serralysin-like_metalloprot_C"/>
</dbReference>
<organism evidence="3 4">
    <name type="scientific">Pannus brasiliensis CCIBt3594</name>
    <dbReference type="NCBI Taxonomy" id="1427578"/>
    <lineage>
        <taxon>Bacteria</taxon>
        <taxon>Bacillati</taxon>
        <taxon>Cyanobacteriota</taxon>
        <taxon>Cyanophyceae</taxon>
        <taxon>Oscillatoriophycideae</taxon>
        <taxon>Chroococcales</taxon>
        <taxon>Microcystaceae</taxon>
        <taxon>Pannus</taxon>
    </lineage>
</organism>
<dbReference type="GO" id="GO:0005576">
    <property type="term" value="C:extracellular region"/>
    <property type="evidence" value="ECO:0007669"/>
    <property type="project" value="UniProtKB-SubCell"/>
</dbReference>
<dbReference type="RefSeq" id="WP_332865111.1">
    <property type="nucleotide sequence ID" value="NZ_JBAFSM010000018.1"/>
</dbReference>
<proteinExistence type="predicted"/>
<evidence type="ECO:0000256" key="2">
    <source>
        <dbReference type="ARBA" id="ARBA00022525"/>
    </source>
</evidence>
<sequence>TINGGNGNDTVDGGLGADSLNGGDGNDTYFVDNLGDIVAETFNDALGGVDSVSASVSHTLGFGIENLTLTGFGNINGTGNGNNNVITGNSGNNILDGGAGNDTINGGNGNDTVDGGLGADSLNGGDGNDTYFVDNLGDIVAETFNDALGGVDSVSASVSHTLGFGIENLTLTGFGNINGTGNGNNNVITGNSGSNFLSGDAGNDTINGGSGDDTITGGAGADLLTGGFGVNTFVYNNLSEGGDTITDFIFLDRIQLRFSGFSGLNLGTLTSNRYGEGFSLSSAANAARNAGAFGAAVLGVSSGSNVQVWYTGNTFNTAFLNTGATLLATLTGTSLGSISQSNFSVIV</sequence>
<gene>
    <name evidence="3" type="ORF">V0288_10915</name>
</gene>
<dbReference type="GO" id="GO:0005509">
    <property type="term" value="F:calcium ion binding"/>
    <property type="evidence" value="ECO:0007669"/>
    <property type="project" value="InterPro"/>
</dbReference>
<dbReference type="PRINTS" id="PR00313">
    <property type="entry name" value="CABNDNGRPT"/>
</dbReference>
<protein>
    <submittedName>
        <fullName evidence="3">Calcium-binding protein</fullName>
    </submittedName>
</protein>
<keyword evidence="2" id="KW-0964">Secreted</keyword>
<name>A0AAW9QL14_9CHRO</name>
<keyword evidence="4" id="KW-1185">Reference proteome</keyword>
<dbReference type="InterPro" id="IPR018511">
    <property type="entry name" value="Hemolysin-typ_Ca-bd_CS"/>
</dbReference>
<comment type="subcellular location">
    <subcellularLocation>
        <location evidence="1">Secreted</location>
    </subcellularLocation>
</comment>
<dbReference type="InterPro" id="IPR050557">
    <property type="entry name" value="RTX_toxin/Mannuronan_C5-epim"/>
</dbReference>